<name>A0ABP0HTQ3_9DINO</name>
<proteinExistence type="predicted"/>
<feature type="region of interest" description="Disordered" evidence="1">
    <location>
        <begin position="265"/>
        <end position="307"/>
    </location>
</feature>
<organism evidence="2 3">
    <name type="scientific">Durusdinium trenchii</name>
    <dbReference type="NCBI Taxonomy" id="1381693"/>
    <lineage>
        <taxon>Eukaryota</taxon>
        <taxon>Sar</taxon>
        <taxon>Alveolata</taxon>
        <taxon>Dinophyceae</taxon>
        <taxon>Suessiales</taxon>
        <taxon>Symbiodiniaceae</taxon>
        <taxon>Durusdinium</taxon>
    </lineage>
</organism>
<feature type="region of interest" description="Disordered" evidence="1">
    <location>
        <begin position="87"/>
        <end position="110"/>
    </location>
</feature>
<feature type="region of interest" description="Disordered" evidence="1">
    <location>
        <begin position="370"/>
        <end position="420"/>
    </location>
</feature>
<gene>
    <name evidence="2" type="ORF">SCF082_LOCUS3558</name>
</gene>
<feature type="compositionally biased region" description="Basic residues" evidence="1">
    <location>
        <begin position="381"/>
        <end position="400"/>
    </location>
</feature>
<keyword evidence="3" id="KW-1185">Reference proteome</keyword>
<feature type="region of interest" description="Disordered" evidence="1">
    <location>
        <begin position="123"/>
        <end position="217"/>
    </location>
</feature>
<evidence type="ECO:0000313" key="3">
    <source>
        <dbReference type="Proteomes" id="UP001642464"/>
    </source>
</evidence>
<feature type="compositionally biased region" description="Basic and acidic residues" evidence="1">
    <location>
        <begin position="287"/>
        <end position="307"/>
    </location>
</feature>
<evidence type="ECO:0000313" key="2">
    <source>
        <dbReference type="EMBL" id="CAK8993581.1"/>
    </source>
</evidence>
<dbReference type="Proteomes" id="UP001642464">
    <property type="component" value="Unassembled WGS sequence"/>
</dbReference>
<protein>
    <submittedName>
        <fullName evidence="2">Uncharacterized protein</fullName>
    </submittedName>
</protein>
<feature type="compositionally biased region" description="Low complexity" evidence="1">
    <location>
        <begin position="148"/>
        <end position="187"/>
    </location>
</feature>
<dbReference type="EMBL" id="CAXAMM010001825">
    <property type="protein sequence ID" value="CAK8993581.1"/>
    <property type="molecule type" value="Genomic_DNA"/>
</dbReference>
<evidence type="ECO:0000256" key="1">
    <source>
        <dbReference type="SAM" id="MobiDB-lite"/>
    </source>
</evidence>
<sequence length="867" mass="95304">MVVDRAAAALERAARRAAIAVEEDVASAAAADGPPAKVSKTDQALINAKEKSRQRRAIAVSLSSASTEPGTLEEARGMAKAAVAAAKADALRTPPPKARVPIDQDSGPKLDPAVQSVQIMRTGHRRQHVEVAGAGGEQPAKIPRTSEAPVVPAKSVPAATKAAASKAGRAPPTAPAKAKAVPVAQPVPSKPAAPPQAAKAVPTPRPPAPAPAKAKAVPVAQPAPPLAAKAVPTPAAKAKAIKIENSTLDCNQSQAVLASLRRQSTENLGTPAHESTAPVKPADCPGDEPHESEPHEADGDTRLDPTVDEESLRMKREAHARFMRFSRSLKSDLARGLMQYLVWTEDGIETTEDTITSSLFAAVDEEKKHGKLGMKETGRGRSSKKSSRKAKKSKKGKKKTSSKEMATVVRREMKPHREKLSELRDVLEQEVAKAKVESGIAAHAGSQHLGRKSGHNDSRDFWRFTDIPVAMREVSVPVKDSKAPGKFRHEKQLMLYPHDIIAYVFNVAKLEIEQQRVDDYWNHHLACRSPFASEDSKGKIPLGLYGDKAQLQTKYRVESIFCLFLSFPLFRPRSIRYSRFLLWSCDVALLYKSRTVNTILRKLAWSFNYLATGRYPTSGPGGVALSRVDQNRAGSQVTLQFHKFQVTEYRGDWEHHKSLWQLTCSWNGIETCHRCTARSKGNAGLLYWNLDQNARWRSEEFDTNDFINNRLPESHICPLINVHAFHPSCIRWCTMHILNLGLVFGLNGGALCLLAERVGHFGPGSFQDQLDRAYKDFVAYCRRHRLHHSQPPFKEKHVKMKTGEILLLAKAWNGRVLVDWLASTLREVAPNHPGFDGGILETACVALQLSDILRLCFLFSTTSFKTC</sequence>
<accession>A0ABP0HTQ3</accession>
<comment type="caution">
    <text evidence="2">The sequence shown here is derived from an EMBL/GenBank/DDBJ whole genome shotgun (WGS) entry which is preliminary data.</text>
</comment>
<feature type="compositionally biased region" description="Basic and acidic residues" evidence="1">
    <location>
        <begin position="370"/>
        <end position="379"/>
    </location>
</feature>
<reference evidence="2 3" key="1">
    <citation type="submission" date="2024-02" db="EMBL/GenBank/DDBJ databases">
        <authorList>
            <person name="Chen Y."/>
            <person name="Shah S."/>
            <person name="Dougan E. K."/>
            <person name="Thang M."/>
            <person name="Chan C."/>
        </authorList>
    </citation>
    <scope>NUCLEOTIDE SEQUENCE [LARGE SCALE GENOMIC DNA]</scope>
</reference>